<dbReference type="Proteomes" id="UP000183567">
    <property type="component" value="Unassembled WGS sequence"/>
</dbReference>
<proteinExistence type="predicted"/>
<sequence length="113" mass="13065">MKAALYFDNADGFGEWRILISTEAYRNLREHRRADEKIFKIIVKKIRQLSNGHFSDDNQKRLNGPDAGIPIHEAKMTRDLRLVYQVDCVPDHDGESERQGELSGTITCVRLQH</sequence>
<dbReference type="InterPro" id="IPR035093">
    <property type="entry name" value="RelE/ParE_toxin_dom_sf"/>
</dbReference>
<organism evidence="1 2">
    <name type="scientific">Rhizopogon vesiculosus</name>
    <dbReference type="NCBI Taxonomy" id="180088"/>
    <lineage>
        <taxon>Eukaryota</taxon>
        <taxon>Fungi</taxon>
        <taxon>Dikarya</taxon>
        <taxon>Basidiomycota</taxon>
        <taxon>Agaricomycotina</taxon>
        <taxon>Agaricomycetes</taxon>
        <taxon>Agaricomycetidae</taxon>
        <taxon>Boletales</taxon>
        <taxon>Suillineae</taxon>
        <taxon>Rhizopogonaceae</taxon>
        <taxon>Rhizopogon</taxon>
    </lineage>
</organism>
<accession>A0A1J8QGN4</accession>
<comment type="caution">
    <text evidence="1">The sequence shown here is derived from an EMBL/GenBank/DDBJ whole genome shotgun (WGS) entry which is preliminary data.</text>
</comment>
<dbReference type="OrthoDB" id="2689976at2759"/>
<keyword evidence="2" id="KW-1185">Reference proteome</keyword>
<gene>
    <name evidence="1" type="ORF">AZE42_07156</name>
</gene>
<dbReference type="AlphaFoldDB" id="A0A1J8QGN4"/>
<protein>
    <submittedName>
        <fullName evidence="1">Uncharacterized protein</fullName>
    </submittedName>
</protein>
<dbReference type="SUPFAM" id="SSF143011">
    <property type="entry name" value="RelE-like"/>
    <property type="match status" value="1"/>
</dbReference>
<evidence type="ECO:0000313" key="1">
    <source>
        <dbReference type="EMBL" id="OJA12528.1"/>
    </source>
</evidence>
<dbReference type="EMBL" id="LVVM01004611">
    <property type="protein sequence ID" value="OJA12528.1"/>
    <property type="molecule type" value="Genomic_DNA"/>
</dbReference>
<dbReference type="STRING" id="180088.A0A1J8QGN4"/>
<evidence type="ECO:0000313" key="2">
    <source>
        <dbReference type="Proteomes" id="UP000183567"/>
    </source>
</evidence>
<reference evidence="1 2" key="1">
    <citation type="submission" date="2016-03" db="EMBL/GenBank/DDBJ databases">
        <title>Comparative genomics of the ectomycorrhizal sister species Rhizopogon vinicolor and Rhizopogon vesiculosus (Basidiomycota: Boletales) reveals a divergence of the mating type B locus.</title>
        <authorList>
            <person name="Mujic A.B."/>
            <person name="Kuo A."/>
            <person name="Tritt A."/>
            <person name="Lipzen A."/>
            <person name="Chen C."/>
            <person name="Johnson J."/>
            <person name="Sharma A."/>
            <person name="Barry K."/>
            <person name="Grigoriev I.V."/>
            <person name="Spatafora J.W."/>
        </authorList>
    </citation>
    <scope>NUCLEOTIDE SEQUENCE [LARGE SCALE GENOMIC DNA]</scope>
    <source>
        <strain evidence="1 2">AM-OR11-056</strain>
    </source>
</reference>
<name>A0A1J8QGN4_9AGAM</name>